<evidence type="ECO:0000313" key="6">
    <source>
        <dbReference type="EMBL" id="PTX49659.1"/>
    </source>
</evidence>
<keyword evidence="5" id="KW-0812">Transmembrane</keyword>
<evidence type="ECO:0000313" key="7">
    <source>
        <dbReference type="Proteomes" id="UP000244069"/>
    </source>
</evidence>
<dbReference type="AlphaFoldDB" id="A0A2T6B0P0"/>
<sequence>MRSASLRPLVPFLFLQFTGTACGAMIIPFMGFFLVEALGQPPWMLSVYSAMMVGTTVATNRLLARRIDGGAQVFPMVGFSAACFLTAATVLSLIPALATALTIGAFCFGFSASAASTMFSLGGSMAERHTVPRDRFNAYMRATMSTAWMVGPAGAFLVADAFGPLMVFRLSALVALVWLVLWWRVLPHDVRADAPGPVQGASPVGMAFDLRMAAAFIFCLACAHALCLAALPIFYVREVGLPGYAPGLAFSVKTFIEVFAIFSTPVLISRFGIKRSLLATALLAVATIQVMAAVETFPQMVAGAALEGLYFGLFAGLGISYVQSFATGRPAAATATYWNCMMISGILAGPAAGLIAQWQDFQAVLHVASGVALTAPFVMALGVGLSRRRRTTA</sequence>
<feature type="transmembrane region" description="Helical" evidence="5">
    <location>
        <begin position="165"/>
        <end position="183"/>
    </location>
</feature>
<dbReference type="PANTHER" id="PTHR23535:SF2">
    <property type="entry name" value="SUGAR EFFLUX TRANSPORTER A-RELATED"/>
    <property type="match status" value="1"/>
</dbReference>
<dbReference type="RefSeq" id="WP_107975280.1">
    <property type="nucleotide sequence ID" value="NZ_BMEZ01000006.1"/>
</dbReference>
<reference evidence="6 7" key="1">
    <citation type="submission" date="2018-04" db="EMBL/GenBank/DDBJ databases">
        <title>Genomic Encyclopedia of Archaeal and Bacterial Type Strains, Phase II (KMG-II): from individual species to whole genera.</title>
        <authorList>
            <person name="Goeker M."/>
        </authorList>
    </citation>
    <scope>NUCLEOTIDE SEQUENCE [LARGE SCALE GENOMIC DNA]</scope>
    <source>
        <strain evidence="6 7">DSM 29329</strain>
    </source>
</reference>
<evidence type="ECO:0000256" key="3">
    <source>
        <dbReference type="ARBA" id="ARBA00022475"/>
    </source>
</evidence>
<keyword evidence="2" id="KW-0813">Transport</keyword>
<keyword evidence="3" id="KW-1003">Cell membrane</keyword>
<evidence type="ECO:0000256" key="5">
    <source>
        <dbReference type="SAM" id="Phobius"/>
    </source>
</evidence>
<feature type="transmembrane region" description="Helical" evidence="5">
    <location>
        <begin position="334"/>
        <end position="358"/>
    </location>
</feature>
<feature type="transmembrane region" description="Helical" evidence="5">
    <location>
        <begin position="300"/>
        <end position="322"/>
    </location>
</feature>
<dbReference type="EMBL" id="QBKN01000006">
    <property type="protein sequence ID" value="PTX49659.1"/>
    <property type="molecule type" value="Genomic_DNA"/>
</dbReference>
<dbReference type="PANTHER" id="PTHR23535">
    <property type="entry name" value="SUGAR EFFLUX TRANSPORTER A-RELATED"/>
    <property type="match status" value="1"/>
</dbReference>
<feature type="transmembrane region" description="Helical" evidence="5">
    <location>
        <begin position="364"/>
        <end position="385"/>
    </location>
</feature>
<evidence type="ECO:0000256" key="1">
    <source>
        <dbReference type="ARBA" id="ARBA00004651"/>
    </source>
</evidence>
<organism evidence="6 7">
    <name type="scientific">Allosediminivita pacifica</name>
    <dbReference type="NCBI Taxonomy" id="1267769"/>
    <lineage>
        <taxon>Bacteria</taxon>
        <taxon>Pseudomonadati</taxon>
        <taxon>Pseudomonadota</taxon>
        <taxon>Alphaproteobacteria</taxon>
        <taxon>Rhodobacterales</taxon>
        <taxon>Paracoccaceae</taxon>
        <taxon>Allosediminivita</taxon>
    </lineage>
</organism>
<dbReference type="InterPro" id="IPR036259">
    <property type="entry name" value="MFS_trans_sf"/>
</dbReference>
<comment type="caution">
    <text evidence="6">The sequence shown here is derived from an EMBL/GenBank/DDBJ whole genome shotgun (WGS) entry which is preliminary data.</text>
</comment>
<feature type="transmembrane region" description="Helical" evidence="5">
    <location>
        <begin position="248"/>
        <end position="269"/>
    </location>
</feature>
<gene>
    <name evidence="6" type="ORF">C8N44_10634</name>
</gene>
<keyword evidence="5" id="KW-0472">Membrane</keyword>
<protein>
    <submittedName>
        <fullName evidence="6">SET family sugar efflux transporter-like MFS transporter</fullName>
    </submittedName>
</protein>
<dbReference type="GO" id="GO:0005886">
    <property type="term" value="C:plasma membrane"/>
    <property type="evidence" value="ECO:0007669"/>
    <property type="project" value="UniProtKB-SubCell"/>
</dbReference>
<feature type="transmembrane region" description="Helical" evidence="5">
    <location>
        <begin position="12"/>
        <end position="35"/>
    </location>
</feature>
<evidence type="ECO:0000256" key="4">
    <source>
        <dbReference type="ARBA" id="ARBA00022597"/>
    </source>
</evidence>
<keyword evidence="5" id="KW-1133">Transmembrane helix</keyword>
<feature type="transmembrane region" description="Helical" evidence="5">
    <location>
        <begin position="103"/>
        <end position="126"/>
    </location>
</feature>
<feature type="transmembrane region" description="Helical" evidence="5">
    <location>
        <begin position="76"/>
        <end position="97"/>
    </location>
</feature>
<dbReference type="GO" id="GO:0055085">
    <property type="term" value="P:transmembrane transport"/>
    <property type="evidence" value="ECO:0007669"/>
    <property type="project" value="TreeGrafter"/>
</dbReference>
<dbReference type="OrthoDB" id="7337792at2"/>
<feature type="transmembrane region" description="Helical" evidence="5">
    <location>
        <begin position="47"/>
        <end position="64"/>
    </location>
</feature>
<dbReference type="PROSITE" id="PS51257">
    <property type="entry name" value="PROKAR_LIPOPROTEIN"/>
    <property type="match status" value="1"/>
</dbReference>
<keyword evidence="4" id="KW-0762">Sugar transport</keyword>
<dbReference type="SUPFAM" id="SSF103473">
    <property type="entry name" value="MFS general substrate transporter"/>
    <property type="match status" value="1"/>
</dbReference>
<name>A0A2T6B0P0_9RHOB</name>
<dbReference type="Gene3D" id="1.20.1250.20">
    <property type="entry name" value="MFS general substrate transporter like domains"/>
    <property type="match status" value="2"/>
</dbReference>
<evidence type="ECO:0000256" key="2">
    <source>
        <dbReference type="ARBA" id="ARBA00022448"/>
    </source>
</evidence>
<keyword evidence="7" id="KW-1185">Reference proteome</keyword>
<proteinExistence type="predicted"/>
<dbReference type="Proteomes" id="UP000244069">
    <property type="component" value="Unassembled WGS sequence"/>
</dbReference>
<accession>A0A2T6B0P0</accession>
<feature type="transmembrane region" description="Helical" evidence="5">
    <location>
        <begin position="213"/>
        <end position="236"/>
    </location>
</feature>
<comment type="subcellular location">
    <subcellularLocation>
        <location evidence="1">Cell membrane</location>
        <topology evidence="1">Multi-pass membrane protein</topology>
    </subcellularLocation>
</comment>
<feature type="transmembrane region" description="Helical" evidence="5">
    <location>
        <begin position="276"/>
        <end position="294"/>
    </location>
</feature>
<feature type="transmembrane region" description="Helical" evidence="5">
    <location>
        <begin position="138"/>
        <end position="159"/>
    </location>
</feature>